<dbReference type="Gene3D" id="3.40.250.10">
    <property type="entry name" value="Rhodanese-like domain"/>
    <property type="match status" value="1"/>
</dbReference>
<accession>A0AAV8WBY1</accession>
<organism evidence="9 10">
    <name type="scientific">Exocentrus adspersus</name>
    <dbReference type="NCBI Taxonomy" id="1586481"/>
    <lineage>
        <taxon>Eukaryota</taxon>
        <taxon>Metazoa</taxon>
        <taxon>Ecdysozoa</taxon>
        <taxon>Arthropoda</taxon>
        <taxon>Hexapoda</taxon>
        <taxon>Insecta</taxon>
        <taxon>Pterygota</taxon>
        <taxon>Neoptera</taxon>
        <taxon>Endopterygota</taxon>
        <taxon>Coleoptera</taxon>
        <taxon>Polyphaga</taxon>
        <taxon>Cucujiformia</taxon>
        <taxon>Chrysomeloidea</taxon>
        <taxon>Cerambycidae</taxon>
        <taxon>Lamiinae</taxon>
        <taxon>Acanthocinini</taxon>
        <taxon>Exocentrus</taxon>
    </lineage>
</organism>
<sequence length="444" mass="51187">MVRCERMQGDSYLEDKENLESFSPIKTDELSMYEANTLTTEFVENSPSHCSLVNNRLLLVEEHDSNSQDSGYGTSCGRENGKFLSYMSRTTTTSFDSISMSMEDECIDFSDVEPLEKNSKLPEDFNKLITDPLAHTRERTSPKDTIIRPLFRRALSLQCTNTRVTPNSSRVRTNLFNSVECGIRSIKRTDPPTPEPGTSAIIKRSKMFDDEDEEEASVPEARHHLHRTISATEESIMCAVQRSSTQPDLIGDFTKSFSLPLTASRHQDLKAISAATLAQLMKGCYRDVVASFKVIDCRYPYEFDGGHIHGAINIYTKEQCMELLDVKNIPGKSTSPKRHVLIFHCEFSSERGPNLYRYLRKEDRQRNEDAYPNLFYPEIYLLEGGYKNFFEQYSEMCDPIAYKEMLHPDHEHDLRHFRQKSRTWNCDSRHRSHGGKNWRKLALH</sequence>
<keyword evidence="3" id="KW-0132">Cell division</keyword>
<evidence type="ECO:0000256" key="1">
    <source>
        <dbReference type="ARBA" id="ARBA00011065"/>
    </source>
</evidence>
<comment type="caution">
    <text evidence="9">The sequence shown here is derived from an EMBL/GenBank/DDBJ whole genome shotgun (WGS) entry which is preliminary data.</text>
</comment>
<dbReference type="GO" id="GO:0004725">
    <property type="term" value="F:protein tyrosine phosphatase activity"/>
    <property type="evidence" value="ECO:0007669"/>
    <property type="project" value="UniProtKB-EC"/>
</dbReference>
<dbReference type="EC" id="3.1.3.48" evidence="2"/>
<evidence type="ECO:0000256" key="4">
    <source>
        <dbReference type="ARBA" id="ARBA00022801"/>
    </source>
</evidence>
<dbReference type="GO" id="GO:0051301">
    <property type="term" value="P:cell division"/>
    <property type="evidence" value="ECO:0007669"/>
    <property type="project" value="UniProtKB-KW"/>
</dbReference>
<dbReference type="CDD" id="cd01530">
    <property type="entry name" value="Cdc25"/>
    <property type="match status" value="1"/>
</dbReference>
<dbReference type="SUPFAM" id="SSF52821">
    <property type="entry name" value="Rhodanese/Cell cycle control phosphatase"/>
    <property type="match status" value="1"/>
</dbReference>
<dbReference type="Proteomes" id="UP001159042">
    <property type="component" value="Unassembled WGS sequence"/>
</dbReference>
<keyword evidence="6" id="KW-0131">Cell cycle</keyword>
<protein>
    <recommendedName>
        <fullName evidence="2">protein-tyrosine-phosphatase</fullName>
        <ecNumber evidence="2">3.1.3.48</ecNumber>
    </recommendedName>
</protein>
<dbReference type="GO" id="GO:0032502">
    <property type="term" value="P:developmental process"/>
    <property type="evidence" value="ECO:0007669"/>
    <property type="project" value="UniProtKB-ARBA"/>
</dbReference>
<dbReference type="GO" id="GO:0000086">
    <property type="term" value="P:G2/M transition of mitotic cell cycle"/>
    <property type="evidence" value="ECO:0007669"/>
    <property type="project" value="TreeGrafter"/>
</dbReference>
<dbReference type="GO" id="GO:0010256">
    <property type="term" value="P:endomembrane system organization"/>
    <property type="evidence" value="ECO:0007669"/>
    <property type="project" value="UniProtKB-ARBA"/>
</dbReference>
<dbReference type="GO" id="GO:0005737">
    <property type="term" value="C:cytoplasm"/>
    <property type="evidence" value="ECO:0007669"/>
    <property type="project" value="TreeGrafter"/>
</dbReference>
<name>A0AAV8WBY1_9CUCU</name>
<dbReference type="InterPro" id="IPR001763">
    <property type="entry name" value="Rhodanese-like_dom"/>
</dbReference>
<dbReference type="GO" id="GO:0110032">
    <property type="term" value="P:positive regulation of G2/MI transition of meiotic cell cycle"/>
    <property type="evidence" value="ECO:0007669"/>
    <property type="project" value="TreeGrafter"/>
</dbReference>
<feature type="domain" description="Rhodanese" evidence="8">
    <location>
        <begin position="288"/>
        <end position="398"/>
    </location>
</feature>
<dbReference type="PANTHER" id="PTHR10828:SF76">
    <property type="entry name" value="M-PHASE INDUCER PHOSPHATASE"/>
    <property type="match status" value="1"/>
</dbReference>
<dbReference type="PROSITE" id="PS50206">
    <property type="entry name" value="RHODANESE_3"/>
    <property type="match status" value="1"/>
</dbReference>
<dbReference type="GO" id="GO:0010971">
    <property type="term" value="P:positive regulation of G2/M transition of mitotic cell cycle"/>
    <property type="evidence" value="ECO:0007669"/>
    <property type="project" value="TreeGrafter"/>
</dbReference>
<dbReference type="EMBL" id="JANEYG010000004">
    <property type="protein sequence ID" value="KAJ8923692.1"/>
    <property type="molecule type" value="Genomic_DNA"/>
</dbReference>
<keyword evidence="4" id="KW-0378">Hydrolase</keyword>
<dbReference type="PRINTS" id="PR00716">
    <property type="entry name" value="MPIPHPHTASE"/>
</dbReference>
<keyword evidence="10" id="KW-1185">Reference proteome</keyword>
<comment type="catalytic activity">
    <reaction evidence="7">
        <text>O-phospho-L-tyrosyl-[protein] + H2O = L-tyrosyl-[protein] + phosphate</text>
        <dbReference type="Rhea" id="RHEA:10684"/>
        <dbReference type="Rhea" id="RHEA-COMP:10136"/>
        <dbReference type="Rhea" id="RHEA-COMP:20101"/>
        <dbReference type="ChEBI" id="CHEBI:15377"/>
        <dbReference type="ChEBI" id="CHEBI:43474"/>
        <dbReference type="ChEBI" id="CHEBI:46858"/>
        <dbReference type="ChEBI" id="CHEBI:61978"/>
        <dbReference type="EC" id="3.1.3.48"/>
    </reaction>
</comment>
<keyword evidence="5" id="KW-0904">Protein phosphatase</keyword>
<evidence type="ECO:0000256" key="6">
    <source>
        <dbReference type="ARBA" id="ARBA00023306"/>
    </source>
</evidence>
<dbReference type="GO" id="GO:0005634">
    <property type="term" value="C:nucleus"/>
    <property type="evidence" value="ECO:0007669"/>
    <property type="project" value="TreeGrafter"/>
</dbReference>
<evidence type="ECO:0000256" key="2">
    <source>
        <dbReference type="ARBA" id="ARBA00013064"/>
    </source>
</evidence>
<dbReference type="FunFam" id="3.40.250.10:FF:000036">
    <property type="entry name" value="M-phase inducer phosphatase"/>
    <property type="match status" value="1"/>
</dbReference>
<dbReference type="SMART" id="SM00450">
    <property type="entry name" value="RHOD"/>
    <property type="match status" value="1"/>
</dbReference>
<reference evidence="9 10" key="1">
    <citation type="journal article" date="2023" name="Insect Mol. Biol.">
        <title>Genome sequencing provides insights into the evolution of gene families encoding plant cell wall-degrading enzymes in longhorned beetles.</title>
        <authorList>
            <person name="Shin N.R."/>
            <person name="Okamura Y."/>
            <person name="Kirsch R."/>
            <person name="Pauchet Y."/>
        </authorList>
    </citation>
    <scope>NUCLEOTIDE SEQUENCE [LARGE SCALE GENOMIC DNA]</scope>
    <source>
        <strain evidence="9">EAD_L_NR</strain>
    </source>
</reference>
<evidence type="ECO:0000313" key="10">
    <source>
        <dbReference type="Proteomes" id="UP001159042"/>
    </source>
</evidence>
<dbReference type="InterPro" id="IPR036873">
    <property type="entry name" value="Rhodanese-like_dom_sf"/>
</dbReference>
<dbReference type="PANTHER" id="PTHR10828">
    <property type="entry name" value="M-PHASE INDUCER PHOSPHATASE DUAL SPECIFICITY PHOSPHATASE CDC25"/>
    <property type="match status" value="1"/>
</dbReference>
<evidence type="ECO:0000313" key="9">
    <source>
        <dbReference type="EMBL" id="KAJ8923692.1"/>
    </source>
</evidence>
<evidence type="ECO:0000259" key="8">
    <source>
        <dbReference type="PROSITE" id="PS50206"/>
    </source>
</evidence>
<evidence type="ECO:0000256" key="3">
    <source>
        <dbReference type="ARBA" id="ARBA00022618"/>
    </source>
</evidence>
<proteinExistence type="inferred from homology"/>
<evidence type="ECO:0000256" key="7">
    <source>
        <dbReference type="ARBA" id="ARBA00051722"/>
    </source>
</evidence>
<dbReference type="GO" id="GO:0009794">
    <property type="term" value="P:regulation of mitotic cell cycle, embryonic"/>
    <property type="evidence" value="ECO:0007669"/>
    <property type="project" value="UniProtKB-ARBA"/>
</dbReference>
<comment type="similarity">
    <text evidence="1">Belongs to the MPI phosphatase family.</text>
</comment>
<dbReference type="InterPro" id="IPR000751">
    <property type="entry name" value="MPI_Phosphatase"/>
</dbReference>
<gene>
    <name evidence="9" type="ORF">NQ315_010273</name>
</gene>
<dbReference type="AlphaFoldDB" id="A0AAV8WBY1"/>
<dbReference type="Pfam" id="PF00581">
    <property type="entry name" value="Rhodanese"/>
    <property type="match status" value="1"/>
</dbReference>
<evidence type="ECO:0000256" key="5">
    <source>
        <dbReference type="ARBA" id="ARBA00022912"/>
    </source>
</evidence>